<dbReference type="PANTHER" id="PTHR46797">
    <property type="entry name" value="HTH-TYPE TRANSCRIPTIONAL REGULATOR"/>
    <property type="match status" value="1"/>
</dbReference>
<dbReference type="SMART" id="SM00028">
    <property type="entry name" value="TPR"/>
    <property type="match status" value="2"/>
</dbReference>
<dbReference type="RefSeq" id="WP_003335616.1">
    <property type="nucleotide sequence ID" value="NZ_CP007806.1"/>
</dbReference>
<organism evidence="3 4">
    <name type="scientific">Brevibacillus laterosporus LMG 15441</name>
    <dbReference type="NCBI Taxonomy" id="1042163"/>
    <lineage>
        <taxon>Bacteria</taxon>
        <taxon>Bacillati</taxon>
        <taxon>Bacillota</taxon>
        <taxon>Bacilli</taxon>
        <taxon>Bacillales</taxon>
        <taxon>Paenibacillaceae</taxon>
        <taxon>Brevibacillus</taxon>
    </lineage>
</organism>
<dbReference type="eggNOG" id="COG1396">
    <property type="taxonomic scope" value="Bacteria"/>
</dbReference>
<evidence type="ECO:0000313" key="3">
    <source>
        <dbReference type="EMBL" id="AIG24915.1"/>
    </source>
</evidence>
<dbReference type="EMBL" id="CP007806">
    <property type="protein sequence ID" value="AIG24915.1"/>
    <property type="molecule type" value="Genomic_DNA"/>
</dbReference>
<dbReference type="CDD" id="cd00093">
    <property type="entry name" value="HTH_XRE"/>
    <property type="match status" value="1"/>
</dbReference>
<proteinExistence type="predicted"/>
<dbReference type="GO" id="GO:0003677">
    <property type="term" value="F:DNA binding"/>
    <property type="evidence" value="ECO:0007669"/>
    <property type="project" value="UniProtKB-KW"/>
</dbReference>
<sequence>MSDILASTTLGELIKETREEFGITLSELSRRTGVSKGIISKIESGETKRPELRNLKLIADTINIPYEEIIDRYVDVELRTDILETFLAEAVEIANISLLTKVALKFLGNPKKDTYTMLEHLYNLTSTLEDTEARLTLYNVIVKYARQHGVPKYIAKGLYQKYMIEIQNIKRVENTFRDGEEILYYTNFLSKEERISFYYQMAFHAHGIEKYEKCIELGKMGHAEDTTSNEIKERVALAICNSYFYMDKFFELEEHLQEYERLGYVFISERSKYLRAIILAKTGQHQEAVPLLKECVEEAPDNHRLHRVNQLLEVLHKIKDLSSLQQVLEHEEKNTFVKIITPYKYLELGKYFRHKGKYLLKCGKSDEGINAYLEGIQFLSNINAINGILDFSKEIFKHYCEQGKDLDLSLLKKLMEVYNMVNKGEKEGDN</sequence>
<name>A0A075R5M8_BRELA</name>
<dbReference type="GO" id="GO:0003700">
    <property type="term" value="F:DNA-binding transcription factor activity"/>
    <property type="evidence" value="ECO:0007669"/>
    <property type="project" value="TreeGrafter"/>
</dbReference>
<dbReference type="Proteomes" id="UP000005850">
    <property type="component" value="Chromosome"/>
</dbReference>
<dbReference type="InterPro" id="IPR011990">
    <property type="entry name" value="TPR-like_helical_dom_sf"/>
</dbReference>
<evidence type="ECO:0000259" key="2">
    <source>
        <dbReference type="PROSITE" id="PS50943"/>
    </source>
</evidence>
<dbReference type="InterPro" id="IPR019734">
    <property type="entry name" value="TPR_rpt"/>
</dbReference>
<gene>
    <name evidence="3" type="ORF">BRLA_c005570</name>
</gene>
<dbReference type="PANTHER" id="PTHR46797:SF1">
    <property type="entry name" value="METHYLPHOSPHONATE SYNTHASE"/>
    <property type="match status" value="1"/>
</dbReference>
<dbReference type="InterPro" id="IPR050807">
    <property type="entry name" value="TransReg_Diox_bact_type"/>
</dbReference>
<protein>
    <submittedName>
        <fullName evidence="3">Putative transcriptional regulator</fullName>
    </submittedName>
</protein>
<dbReference type="AlphaFoldDB" id="A0A075R5M8"/>
<dbReference type="SUPFAM" id="SSF48452">
    <property type="entry name" value="TPR-like"/>
    <property type="match status" value="1"/>
</dbReference>
<feature type="domain" description="HTH cro/C1-type" evidence="2">
    <location>
        <begin position="14"/>
        <end position="69"/>
    </location>
</feature>
<evidence type="ECO:0000256" key="1">
    <source>
        <dbReference type="ARBA" id="ARBA00023125"/>
    </source>
</evidence>
<dbReference type="PROSITE" id="PS50943">
    <property type="entry name" value="HTH_CROC1"/>
    <property type="match status" value="1"/>
</dbReference>
<dbReference type="Pfam" id="PF01381">
    <property type="entry name" value="HTH_3"/>
    <property type="match status" value="1"/>
</dbReference>
<keyword evidence="4" id="KW-1185">Reference proteome</keyword>
<accession>A0A075R5M8</accession>
<dbReference type="Gene3D" id="1.10.260.40">
    <property type="entry name" value="lambda repressor-like DNA-binding domains"/>
    <property type="match status" value="1"/>
</dbReference>
<dbReference type="STRING" id="1042163.BRLA_c005570"/>
<reference evidence="3 4" key="1">
    <citation type="journal article" date="2011" name="J. Bacteriol.">
        <title>Genome sequence of Brevibacillus laterosporus LMG 15441, a pathogen of invertebrates.</title>
        <authorList>
            <person name="Djukic M."/>
            <person name="Poehlein A."/>
            <person name="Thurmer A."/>
            <person name="Daniel R."/>
        </authorList>
    </citation>
    <scope>NUCLEOTIDE SEQUENCE [LARGE SCALE GENOMIC DNA]</scope>
    <source>
        <strain evidence="3 4">LMG 15441</strain>
    </source>
</reference>
<dbReference type="GO" id="GO:0005829">
    <property type="term" value="C:cytosol"/>
    <property type="evidence" value="ECO:0007669"/>
    <property type="project" value="TreeGrafter"/>
</dbReference>
<dbReference type="KEGG" id="blr:BRLA_c005570"/>
<dbReference type="InterPro" id="IPR010982">
    <property type="entry name" value="Lambda_DNA-bd_dom_sf"/>
</dbReference>
<dbReference type="InterPro" id="IPR001387">
    <property type="entry name" value="Cro/C1-type_HTH"/>
</dbReference>
<dbReference type="HOGENOM" id="CLU_646671_0_0_9"/>
<evidence type="ECO:0000313" key="4">
    <source>
        <dbReference type="Proteomes" id="UP000005850"/>
    </source>
</evidence>
<dbReference type="SUPFAM" id="SSF47413">
    <property type="entry name" value="lambda repressor-like DNA-binding domains"/>
    <property type="match status" value="1"/>
</dbReference>
<keyword evidence="1" id="KW-0238">DNA-binding</keyword>
<dbReference type="Gene3D" id="1.25.40.10">
    <property type="entry name" value="Tetratricopeptide repeat domain"/>
    <property type="match status" value="1"/>
</dbReference>
<dbReference type="SMART" id="SM00530">
    <property type="entry name" value="HTH_XRE"/>
    <property type="match status" value="1"/>
</dbReference>